<evidence type="ECO:0000313" key="3">
    <source>
        <dbReference type="Proteomes" id="UP000178558"/>
    </source>
</evidence>
<name>A0A1F7J6J0_9BACT</name>
<accession>A0A1F7J6J0</accession>
<evidence type="ECO:0000256" key="1">
    <source>
        <dbReference type="SAM" id="MobiDB-lite"/>
    </source>
</evidence>
<gene>
    <name evidence="2" type="ORF">A3B50_03290</name>
</gene>
<dbReference type="EMBL" id="MGAQ01000003">
    <property type="protein sequence ID" value="OGK51216.1"/>
    <property type="molecule type" value="Genomic_DNA"/>
</dbReference>
<protein>
    <submittedName>
        <fullName evidence="2">Uncharacterized protein</fullName>
    </submittedName>
</protein>
<evidence type="ECO:0000313" key="2">
    <source>
        <dbReference type="EMBL" id="OGK51216.1"/>
    </source>
</evidence>
<sequence length="300" mass="33313">MPEAPRPPRPKLKLVENPGQSKAPEKAPISGGKKADSDTKNDAKTVADAAELEKRASRDLLRLVARGQGEAFIQKGEEAMYADPKNKKEVERGFDIKRFGIRTRLKELEEKRIRRGKGNVSDDIEIAKLKDEQKSMDEQRAVGKVKVGETEVRIKFETVELMDRFLTDLGVAGNKEIPLTVKNGETSEVKDFKYDSKDVQRLLENPKSGFHLELEVAVELVKQAIKDKNFRTEFGGKLAKQLGISEDSLGPFSEFCQKEHVKQIAKTSGKYAGMSGLLMLFVLYTDMKSVAGGGGQQMAA</sequence>
<dbReference type="AlphaFoldDB" id="A0A1F7J6J0"/>
<proteinExistence type="predicted"/>
<dbReference type="Proteomes" id="UP000178558">
    <property type="component" value="Unassembled WGS sequence"/>
</dbReference>
<organism evidence="2 3">
    <name type="scientific">Candidatus Roizmanbacteria bacterium RIFCSPLOWO2_01_FULL_40_42</name>
    <dbReference type="NCBI Taxonomy" id="1802066"/>
    <lineage>
        <taxon>Bacteria</taxon>
        <taxon>Candidatus Roizmaniibacteriota</taxon>
    </lineage>
</organism>
<feature type="region of interest" description="Disordered" evidence="1">
    <location>
        <begin position="1"/>
        <end position="46"/>
    </location>
</feature>
<reference evidence="2 3" key="1">
    <citation type="journal article" date="2016" name="Nat. Commun.">
        <title>Thousands of microbial genomes shed light on interconnected biogeochemical processes in an aquifer system.</title>
        <authorList>
            <person name="Anantharaman K."/>
            <person name="Brown C.T."/>
            <person name="Hug L.A."/>
            <person name="Sharon I."/>
            <person name="Castelle C.J."/>
            <person name="Probst A.J."/>
            <person name="Thomas B.C."/>
            <person name="Singh A."/>
            <person name="Wilkins M.J."/>
            <person name="Karaoz U."/>
            <person name="Brodie E.L."/>
            <person name="Williams K.H."/>
            <person name="Hubbard S.S."/>
            <person name="Banfield J.F."/>
        </authorList>
    </citation>
    <scope>NUCLEOTIDE SEQUENCE [LARGE SCALE GENOMIC DNA]</scope>
</reference>
<comment type="caution">
    <text evidence="2">The sequence shown here is derived from an EMBL/GenBank/DDBJ whole genome shotgun (WGS) entry which is preliminary data.</text>
</comment>
<feature type="compositionally biased region" description="Basic and acidic residues" evidence="1">
    <location>
        <begin position="33"/>
        <end position="46"/>
    </location>
</feature>